<proteinExistence type="predicted"/>
<dbReference type="Pfam" id="PF14209">
    <property type="entry name" value="DUF4321"/>
    <property type="match status" value="1"/>
</dbReference>
<gene>
    <name evidence="2" type="ORF">METZ01_LOCUS24766</name>
</gene>
<reference evidence="2" key="1">
    <citation type="submission" date="2018-05" db="EMBL/GenBank/DDBJ databases">
        <authorList>
            <person name="Lanie J.A."/>
            <person name="Ng W.-L."/>
            <person name="Kazmierczak K.M."/>
            <person name="Andrzejewski T.M."/>
            <person name="Davidsen T.M."/>
            <person name="Wayne K.J."/>
            <person name="Tettelin H."/>
            <person name="Glass J.I."/>
            <person name="Rusch D."/>
            <person name="Podicherti R."/>
            <person name="Tsui H.-C.T."/>
            <person name="Winkler M.E."/>
        </authorList>
    </citation>
    <scope>NUCLEOTIDE SEQUENCE</scope>
</reference>
<keyword evidence="1" id="KW-0812">Transmembrane</keyword>
<keyword evidence="1" id="KW-0472">Membrane</keyword>
<evidence type="ECO:0008006" key="3">
    <source>
        <dbReference type="Google" id="ProtNLM"/>
    </source>
</evidence>
<protein>
    <recommendedName>
        <fullName evidence="3">DUF4321 domain-containing protein</fullName>
    </recommendedName>
</protein>
<keyword evidence="1" id="KW-1133">Transmembrane helix</keyword>
<sequence>MLGLLFGAMIGTLLGQVLTFLLPDDSAVKVFFLTSFFEFPFAWMDGEGTKVLDLGMFAINFGLVLRFNVCSIIGFSIAYYLLKYFR</sequence>
<evidence type="ECO:0000313" key="2">
    <source>
        <dbReference type="EMBL" id="SUZ71912.1"/>
    </source>
</evidence>
<organism evidence="2">
    <name type="scientific">marine metagenome</name>
    <dbReference type="NCBI Taxonomy" id="408172"/>
    <lineage>
        <taxon>unclassified sequences</taxon>
        <taxon>metagenomes</taxon>
        <taxon>ecological metagenomes</taxon>
    </lineage>
</organism>
<name>A0A381PXU6_9ZZZZ</name>
<evidence type="ECO:0000256" key="1">
    <source>
        <dbReference type="SAM" id="Phobius"/>
    </source>
</evidence>
<dbReference type="EMBL" id="UINC01001138">
    <property type="protein sequence ID" value="SUZ71912.1"/>
    <property type="molecule type" value="Genomic_DNA"/>
</dbReference>
<feature type="transmembrane region" description="Helical" evidence="1">
    <location>
        <begin position="57"/>
        <end position="82"/>
    </location>
</feature>
<dbReference type="AlphaFoldDB" id="A0A381PXU6"/>
<dbReference type="InterPro" id="IPR025470">
    <property type="entry name" value="DUF4321"/>
</dbReference>
<accession>A0A381PXU6</accession>